<reference evidence="3" key="1">
    <citation type="journal article" date="2019" name="Int. J. Syst. Evol. Microbiol.">
        <title>The Global Catalogue of Microorganisms (GCM) 10K type strain sequencing project: providing services to taxonomists for standard genome sequencing and annotation.</title>
        <authorList>
            <consortium name="The Broad Institute Genomics Platform"/>
            <consortium name="The Broad Institute Genome Sequencing Center for Infectious Disease"/>
            <person name="Wu L."/>
            <person name="Ma J."/>
        </authorList>
    </citation>
    <scope>NUCLEOTIDE SEQUENCE [LARGE SCALE GENOMIC DNA]</scope>
    <source>
        <strain evidence="3">TISTR 2241</strain>
    </source>
</reference>
<keyword evidence="3" id="KW-1185">Reference proteome</keyword>
<gene>
    <name evidence="2" type="ORF">ACFSTF_04420</name>
</gene>
<dbReference type="Proteomes" id="UP001597458">
    <property type="component" value="Unassembled WGS sequence"/>
</dbReference>
<dbReference type="Gene3D" id="2.40.50.180">
    <property type="entry name" value="CheA-289, Domain 4"/>
    <property type="match status" value="1"/>
</dbReference>
<proteinExistence type="predicted"/>
<protein>
    <submittedName>
        <fullName evidence="2">Chemotaxis protein CheW</fullName>
    </submittedName>
</protein>
<dbReference type="Pfam" id="PF01584">
    <property type="entry name" value="CheW"/>
    <property type="match status" value="1"/>
</dbReference>
<evidence type="ECO:0000313" key="2">
    <source>
        <dbReference type="EMBL" id="MFD2616554.1"/>
    </source>
</evidence>
<dbReference type="PANTHER" id="PTHR22617:SF23">
    <property type="entry name" value="CHEMOTAXIS PROTEIN CHEW"/>
    <property type="match status" value="1"/>
</dbReference>
<dbReference type="EMBL" id="JBHUMR010000007">
    <property type="protein sequence ID" value="MFD2616554.1"/>
    <property type="molecule type" value="Genomic_DNA"/>
</dbReference>
<dbReference type="PANTHER" id="PTHR22617">
    <property type="entry name" value="CHEMOTAXIS SENSOR HISTIDINE KINASE-RELATED"/>
    <property type="match status" value="1"/>
</dbReference>
<organism evidence="2 3">
    <name type="scientific">Terrilactibacillus laevilacticus</name>
    <dbReference type="NCBI Taxonomy" id="1380157"/>
    <lineage>
        <taxon>Bacteria</taxon>
        <taxon>Bacillati</taxon>
        <taxon>Bacillota</taxon>
        <taxon>Bacilli</taxon>
        <taxon>Bacillales</taxon>
        <taxon>Bacillaceae</taxon>
        <taxon>Terrilactibacillus</taxon>
    </lineage>
</organism>
<evidence type="ECO:0000313" key="3">
    <source>
        <dbReference type="Proteomes" id="UP001597458"/>
    </source>
</evidence>
<evidence type="ECO:0000259" key="1">
    <source>
        <dbReference type="PROSITE" id="PS50851"/>
    </source>
</evidence>
<accession>A0ABW5PNW4</accession>
<dbReference type="SMART" id="SM00260">
    <property type="entry name" value="CheW"/>
    <property type="match status" value="1"/>
</dbReference>
<dbReference type="PROSITE" id="PS50851">
    <property type="entry name" value="CHEW"/>
    <property type="match status" value="1"/>
</dbReference>
<sequence length="162" mass="18900">MQQTNNDTLSVSTYIFFDVGKHRLGLSLQYVQEIIQPLPYFSVPDTHDYLKGFIRLRDQVIPLIDLPKLIQVESNSHNPEDQKYIICKIDRQTVAFDIHQIHDFVDLKLDHIQKSSSNTIGSSTIASMEYMMDDHSIPLLNPDQIHRLVTELNRQVRQRQIK</sequence>
<dbReference type="Gene3D" id="2.30.30.40">
    <property type="entry name" value="SH3 Domains"/>
    <property type="match status" value="1"/>
</dbReference>
<dbReference type="InterPro" id="IPR036061">
    <property type="entry name" value="CheW-like_dom_sf"/>
</dbReference>
<dbReference type="InterPro" id="IPR039315">
    <property type="entry name" value="CheW"/>
</dbReference>
<dbReference type="CDD" id="cd00588">
    <property type="entry name" value="CheW_like"/>
    <property type="match status" value="1"/>
</dbReference>
<name>A0ABW5PNW4_9BACI</name>
<feature type="domain" description="CheW-like" evidence="1">
    <location>
        <begin position="11"/>
        <end position="151"/>
    </location>
</feature>
<dbReference type="SUPFAM" id="SSF50341">
    <property type="entry name" value="CheW-like"/>
    <property type="match status" value="1"/>
</dbReference>
<dbReference type="InterPro" id="IPR002545">
    <property type="entry name" value="CheW-lke_dom"/>
</dbReference>
<comment type="caution">
    <text evidence="2">The sequence shown here is derived from an EMBL/GenBank/DDBJ whole genome shotgun (WGS) entry which is preliminary data.</text>
</comment>
<dbReference type="RefSeq" id="WP_141191250.1">
    <property type="nucleotide sequence ID" value="NZ_JBHUMR010000007.1"/>
</dbReference>